<evidence type="ECO:0000259" key="10">
    <source>
        <dbReference type="Pfam" id="PF08790"/>
    </source>
</evidence>
<sequence length="130" mass="14385">MVSFQCDACSDVVKKPKLDKHYSSCYATFTCIDCSTTFPGPAQYKAHTSCISEAEKYQKSVYKGPRSNNNNGRFGGAQPAFQGDPPTHLSSRNPEGIIESAPSGAINYSAVPERENRNREGEEEQKEKER</sequence>
<evidence type="ECO:0000313" key="11">
    <source>
        <dbReference type="EMBL" id="KZS98478.1"/>
    </source>
</evidence>
<evidence type="ECO:0000313" key="12">
    <source>
        <dbReference type="Proteomes" id="UP000076722"/>
    </source>
</evidence>
<accession>A0A165A4S6</accession>
<evidence type="ECO:0000256" key="2">
    <source>
        <dbReference type="ARBA" id="ARBA00022723"/>
    </source>
</evidence>
<keyword evidence="4 8" id="KW-0863">Zinc-finger</keyword>
<name>A0A165A4S6_9AGAM</name>
<dbReference type="InterPro" id="IPR014898">
    <property type="entry name" value="Znf_C2H2_LYAR"/>
</dbReference>
<dbReference type="OrthoDB" id="21474at2759"/>
<dbReference type="EMBL" id="KV419395">
    <property type="protein sequence ID" value="KZS98478.1"/>
    <property type="molecule type" value="Genomic_DNA"/>
</dbReference>
<reference evidence="11 12" key="1">
    <citation type="journal article" date="2016" name="Mol. Biol. Evol.">
        <title>Comparative Genomics of Early-Diverging Mushroom-Forming Fungi Provides Insights into the Origins of Lignocellulose Decay Capabilities.</title>
        <authorList>
            <person name="Nagy L.G."/>
            <person name="Riley R."/>
            <person name="Tritt A."/>
            <person name="Adam C."/>
            <person name="Daum C."/>
            <person name="Floudas D."/>
            <person name="Sun H."/>
            <person name="Yadav J.S."/>
            <person name="Pangilinan J."/>
            <person name="Larsson K.H."/>
            <person name="Matsuura K."/>
            <person name="Barry K."/>
            <person name="Labutti K."/>
            <person name="Kuo R."/>
            <person name="Ohm R.A."/>
            <person name="Bhattacharya S.S."/>
            <person name="Shirouzu T."/>
            <person name="Yoshinaga Y."/>
            <person name="Martin F.M."/>
            <person name="Grigoriev I.V."/>
            <person name="Hibbett D.S."/>
        </authorList>
    </citation>
    <scope>NUCLEOTIDE SEQUENCE [LARGE SCALE GENOMIC DNA]</scope>
    <source>
        <strain evidence="11 12">HHB9708</strain>
    </source>
</reference>
<evidence type="ECO:0000256" key="8">
    <source>
        <dbReference type="PROSITE-ProRule" id="PRU01145"/>
    </source>
</evidence>
<evidence type="ECO:0000256" key="3">
    <source>
        <dbReference type="ARBA" id="ARBA00022737"/>
    </source>
</evidence>
<dbReference type="GO" id="GO:0006364">
    <property type="term" value="P:rRNA processing"/>
    <property type="evidence" value="ECO:0007669"/>
    <property type="project" value="TreeGrafter"/>
</dbReference>
<dbReference type="SUPFAM" id="SSF57667">
    <property type="entry name" value="beta-beta-alpha zinc fingers"/>
    <property type="match status" value="2"/>
</dbReference>
<organism evidence="11 12">
    <name type="scientific">Sistotremastrum niveocremeum HHB9708</name>
    <dbReference type="NCBI Taxonomy" id="1314777"/>
    <lineage>
        <taxon>Eukaryota</taxon>
        <taxon>Fungi</taxon>
        <taxon>Dikarya</taxon>
        <taxon>Basidiomycota</taxon>
        <taxon>Agaricomycotina</taxon>
        <taxon>Agaricomycetes</taxon>
        <taxon>Sistotremastrales</taxon>
        <taxon>Sistotremastraceae</taxon>
        <taxon>Sertulicium</taxon>
        <taxon>Sertulicium niveocremeum</taxon>
    </lineage>
</organism>
<dbReference type="Gene3D" id="3.30.1490.490">
    <property type="match status" value="1"/>
</dbReference>
<dbReference type="InterPro" id="IPR036236">
    <property type="entry name" value="Znf_C2H2_sf"/>
</dbReference>
<keyword evidence="5" id="KW-0862">Zinc</keyword>
<evidence type="ECO:0000256" key="7">
    <source>
        <dbReference type="ARBA" id="ARBA00061084"/>
    </source>
</evidence>
<gene>
    <name evidence="11" type="ORF">SISNIDRAFT_145485</name>
</gene>
<dbReference type="FunFam" id="3.30.1490.490:FF:000001">
    <property type="entry name" value="cell growth-regulating nucleolar protein-like"/>
    <property type="match status" value="1"/>
</dbReference>
<keyword evidence="6" id="KW-0539">Nucleus</keyword>
<dbReference type="GO" id="GO:0003677">
    <property type="term" value="F:DNA binding"/>
    <property type="evidence" value="ECO:0007669"/>
    <property type="project" value="InterPro"/>
</dbReference>
<evidence type="ECO:0000256" key="9">
    <source>
        <dbReference type="SAM" id="MobiDB-lite"/>
    </source>
</evidence>
<keyword evidence="3" id="KW-0677">Repeat</keyword>
<comment type="similarity">
    <text evidence="7">Belongs to the UPF0743 family.</text>
</comment>
<evidence type="ECO:0000256" key="6">
    <source>
        <dbReference type="ARBA" id="ARBA00023242"/>
    </source>
</evidence>
<dbReference type="Pfam" id="PF08790">
    <property type="entry name" value="zf-LYAR"/>
    <property type="match status" value="1"/>
</dbReference>
<protein>
    <recommendedName>
        <fullName evidence="10">Zinc finger C2H2 LYAR-type domain-containing protein</fullName>
    </recommendedName>
</protein>
<comment type="subcellular location">
    <subcellularLocation>
        <location evidence="1">Nucleus</location>
    </subcellularLocation>
</comment>
<keyword evidence="2" id="KW-0479">Metal-binding</keyword>
<proteinExistence type="inferred from homology"/>
<dbReference type="PANTHER" id="PTHR13100:SF10">
    <property type="entry name" value="CELL GROWTH-REGULATING NUCLEOLAR PROTEIN"/>
    <property type="match status" value="1"/>
</dbReference>
<feature type="region of interest" description="Disordered" evidence="9">
    <location>
        <begin position="61"/>
        <end position="130"/>
    </location>
</feature>
<dbReference type="PROSITE" id="PS51804">
    <property type="entry name" value="ZF_C2HC_LYAR"/>
    <property type="match status" value="1"/>
</dbReference>
<feature type="domain" description="Zinc finger C2H2 LYAR-type" evidence="10">
    <location>
        <begin position="29"/>
        <end position="57"/>
    </location>
</feature>
<dbReference type="GO" id="GO:0008270">
    <property type="term" value="F:zinc ion binding"/>
    <property type="evidence" value="ECO:0007669"/>
    <property type="project" value="UniProtKB-KW"/>
</dbReference>
<dbReference type="STRING" id="1314777.A0A165A4S6"/>
<dbReference type="GO" id="GO:0005730">
    <property type="term" value="C:nucleolus"/>
    <property type="evidence" value="ECO:0007669"/>
    <property type="project" value="TreeGrafter"/>
</dbReference>
<evidence type="ECO:0000256" key="4">
    <source>
        <dbReference type="ARBA" id="ARBA00022771"/>
    </source>
</evidence>
<dbReference type="PANTHER" id="PTHR13100">
    <property type="entry name" value="CELL GROWTH-REGULATING NUCLEOLAR PROTEIN LYAR"/>
    <property type="match status" value="1"/>
</dbReference>
<dbReference type="Proteomes" id="UP000076722">
    <property type="component" value="Unassembled WGS sequence"/>
</dbReference>
<evidence type="ECO:0000256" key="5">
    <source>
        <dbReference type="ARBA" id="ARBA00022833"/>
    </source>
</evidence>
<dbReference type="GO" id="GO:0000122">
    <property type="term" value="P:negative regulation of transcription by RNA polymerase II"/>
    <property type="evidence" value="ECO:0007669"/>
    <property type="project" value="TreeGrafter"/>
</dbReference>
<feature type="compositionally biased region" description="Basic and acidic residues" evidence="9">
    <location>
        <begin position="112"/>
        <end position="130"/>
    </location>
</feature>
<dbReference type="InterPro" id="IPR039999">
    <property type="entry name" value="LYAR"/>
</dbReference>
<keyword evidence="12" id="KW-1185">Reference proteome</keyword>
<dbReference type="AlphaFoldDB" id="A0A165A4S6"/>
<evidence type="ECO:0000256" key="1">
    <source>
        <dbReference type="ARBA" id="ARBA00004123"/>
    </source>
</evidence>